<dbReference type="EnsemblMetazoa" id="CJA39233b.1">
    <property type="protein sequence ID" value="CJA39233b.1"/>
    <property type="gene ID" value="WBGene00215080"/>
</dbReference>
<protein>
    <submittedName>
        <fullName evidence="1">Uncharacterized protein</fullName>
    </submittedName>
</protein>
<reference evidence="1" key="2">
    <citation type="submission" date="2022-06" db="UniProtKB">
        <authorList>
            <consortium name="EnsemblMetazoa"/>
        </authorList>
    </citation>
    <scope>IDENTIFICATION</scope>
    <source>
        <strain evidence="1">DF5081</strain>
    </source>
</reference>
<accession>A0A8R1IMD0</accession>
<reference evidence="2" key="1">
    <citation type="submission" date="2010-08" db="EMBL/GenBank/DDBJ databases">
        <authorList>
            <consortium name="Caenorhabditis japonica Sequencing Consortium"/>
            <person name="Wilson R.K."/>
        </authorList>
    </citation>
    <scope>NUCLEOTIDE SEQUENCE [LARGE SCALE GENOMIC DNA]</scope>
    <source>
        <strain evidence="2">DF5081</strain>
    </source>
</reference>
<dbReference type="AlphaFoldDB" id="A0A8R1IMD0"/>
<dbReference type="Proteomes" id="UP000005237">
    <property type="component" value="Unassembled WGS sequence"/>
</dbReference>
<sequence>MNSTSPSAVSPLLQKCFDESYMLLMPEIEKRINNVLSANMGAPKNAPLRSIRIRSIIVEAQQLATYLTDAKRVASR</sequence>
<proteinExistence type="predicted"/>
<keyword evidence="2" id="KW-1185">Reference proteome</keyword>
<organism evidence="1 2">
    <name type="scientific">Caenorhabditis japonica</name>
    <dbReference type="NCBI Taxonomy" id="281687"/>
    <lineage>
        <taxon>Eukaryota</taxon>
        <taxon>Metazoa</taxon>
        <taxon>Ecdysozoa</taxon>
        <taxon>Nematoda</taxon>
        <taxon>Chromadorea</taxon>
        <taxon>Rhabditida</taxon>
        <taxon>Rhabditina</taxon>
        <taxon>Rhabditomorpha</taxon>
        <taxon>Rhabditoidea</taxon>
        <taxon>Rhabditidae</taxon>
        <taxon>Peloderinae</taxon>
        <taxon>Caenorhabditis</taxon>
    </lineage>
</organism>
<name>A0A8R1IMD0_CAEJA</name>
<evidence type="ECO:0000313" key="1">
    <source>
        <dbReference type="EnsemblMetazoa" id="CJA39233b.1"/>
    </source>
</evidence>
<evidence type="ECO:0000313" key="2">
    <source>
        <dbReference type="Proteomes" id="UP000005237"/>
    </source>
</evidence>